<dbReference type="Proteomes" id="UP001549200">
    <property type="component" value="Unassembled WGS sequence"/>
</dbReference>
<evidence type="ECO:0008006" key="3">
    <source>
        <dbReference type="Google" id="ProtNLM"/>
    </source>
</evidence>
<proteinExistence type="predicted"/>
<evidence type="ECO:0000313" key="1">
    <source>
        <dbReference type="EMBL" id="MET3572322.1"/>
    </source>
</evidence>
<organism evidence="1 2">
    <name type="scientific">Enterocloster citroniae</name>
    <dbReference type="NCBI Taxonomy" id="358743"/>
    <lineage>
        <taxon>Bacteria</taxon>
        <taxon>Bacillati</taxon>
        <taxon>Bacillota</taxon>
        <taxon>Clostridia</taxon>
        <taxon>Lachnospirales</taxon>
        <taxon>Lachnospiraceae</taxon>
        <taxon>Enterocloster</taxon>
    </lineage>
</organism>
<reference evidence="1 2" key="1">
    <citation type="submission" date="2024-06" db="EMBL/GenBank/DDBJ databases">
        <title>Genomic Encyclopedia of Type Strains, Phase IV (KMG-IV): sequencing the most valuable type-strain genomes for metagenomic binning, comparative biology and taxonomic classification.</title>
        <authorList>
            <person name="Goeker M."/>
        </authorList>
    </citation>
    <scope>NUCLEOTIDE SEQUENCE [LARGE SCALE GENOMIC DNA]</scope>
    <source>
        <strain evidence="1 2">DSM 19261</strain>
    </source>
</reference>
<name>A0ABV2G220_9FIRM</name>
<accession>A0ABV2G220</accession>
<evidence type="ECO:0000313" key="2">
    <source>
        <dbReference type="Proteomes" id="UP001549200"/>
    </source>
</evidence>
<protein>
    <recommendedName>
        <fullName evidence="3">Cyclic lactone autoinducer peptide</fullName>
    </recommendedName>
</protein>
<dbReference type="EMBL" id="JBEPLZ010000017">
    <property type="protein sequence ID" value="MET3572322.1"/>
    <property type="molecule type" value="Genomic_DNA"/>
</dbReference>
<gene>
    <name evidence="1" type="ORF">ABID13_003979</name>
</gene>
<comment type="caution">
    <text evidence="1">The sequence shown here is derived from an EMBL/GenBank/DDBJ whole genome shotgun (WGS) entry which is preliminary data.</text>
</comment>
<sequence length="40" mass="4505">MEEAAVTDDCRTYTKLPAGSLKQAVQAVFSWKALPYMKKK</sequence>
<keyword evidence="2" id="KW-1185">Reference proteome</keyword>